<sequence length="689" mass="75623">MQMIREVDLTGRRILTFPAVLPCKSISPVTLLTSLINMSRSICSYQSKDFTSQTKNAREAIRQIEILLIFFEEVLDQATSISGSVIFCLSELHFALQKLQFLLEDCTREGAKVWILMKSQFVESQFREVIRSVATVFDVVPLKIFDISSEVKELVELVSKHAKKVKFDVNSNDRCAMERVILILNQFENRFEPERCMIKRVLDYLEIKSWTDCDKEIRFLDGQIDFCYISGNEREVPLLSSLMALMCYCRGVIFDTLDYTGTDQPDSAKCGGGMFSCLNPEDFRCPISLELMTDPVTVSTGQTFDRSSIQKWLKSGNMLCPKTGEKLTSIELVPNSALKKLIQRFCEDNSILLGKSGKNNRDITRTKLAGSPAAGETLKFLAGFLAGRLTYGTDEQKNKAAYEVRLLAKSNIYNRSSLVEVGTIPPLLDLLTSTDESSQENAIAALLKLSKHSRGQKAIIESGGLNLIVMVLRKGLKLETRQIAAGTIFYLSAVDRYRKLIGAKHDAIPALVELIRDGKVSGKRNAIAAIFGLLLYHGNRERFLTAGIVPLLVDLVASSDKSDLIEDSLAVLAALAENIEGSVAILQTSALPLVMGLLQSSSISRAGKEPCVSILLSSCINGGTAVVSVVAKEASVMPPLYALLTAGTSNASKKARALIHMLHTFQESSSSGLATSAVLKETTAPPSIL</sequence>
<reference evidence="9" key="1">
    <citation type="submission" date="2023-05" db="EMBL/GenBank/DDBJ databases">
        <title>Nepenthes gracilis genome sequencing.</title>
        <authorList>
            <person name="Fukushima K."/>
        </authorList>
    </citation>
    <scope>NUCLEOTIDE SEQUENCE</scope>
    <source>
        <strain evidence="9">SING2019-196</strain>
    </source>
</reference>
<gene>
    <name evidence="9" type="ORF">Nepgr_003133</name>
</gene>
<dbReference type="InterPro" id="IPR016024">
    <property type="entry name" value="ARM-type_fold"/>
</dbReference>
<name>A0AAD3RZ16_NEPGR</name>
<dbReference type="Proteomes" id="UP001279734">
    <property type="component" value="Unassembled WGS sequence"/>
</dbReference>
<dbReference type="AlphaFoldDB" id="A0AAD3RZ16"/>
<keyword evidence="6" id="KW-0833">Ubl conjugation pathway</keyword>
<dbReference type="Gene3D" id="3.30.40.10">
    <property type="entry name" value="Zinc/RING finger domain, C3HC4 (zinc finger)"/>
    <property type="match status" value="1"/>
</dbReference>
<evidence type="ECO:0000256" key="3">
    <source>
        <dbReference type="ARBA" id="ARBA00012483"/>
    </source>
</evidence>
<evidence type="ECO:0000256" key="4">
    <source>
        <dbReference type="ARBA" id="ARBA00022679"/>
    </source>
</evidence>
<dbReference type="GO" id="GO:0010029">
    <property type="term" value="P:regulation of seed germination"/>
    <property type="evidence" value="ECO:0007669"/>
    <property type="project" value="UniProtKB-ARBA"/>
</dbReference>
<feature type="repeat" description="ARM" evidence="7">
    <location>
        <begin position="547"/>
        <end position="590"/>
    </location>
</feature>
<evidence type="ECO:0000256" key="1">
    <source>
        <dbReference type="ARBA" id="ARBA00000900"/>
    </source>
</evidence>
<keyword evidence="5" id="KW-0677">Repeat</keyword>
<dbReference type="InterPro" id="IPR011989">
    <property type="entry name" value="ARM-like"/>
</dbReference>
<comment type="catalytic activity">
    <reaction evidence="1">
        <text>S-ubiquitinyl-[E2 ubiquitin-conjugating enzyme]-L-cysteine + [acceptor protein]-L-lysine = [E2 ubiquitin-conjugating enzyme]-L-cysteine + N(6)-ubiquitinyl-[acceptor protein]-L-lysine.</text>
        <dbReference type="EC" id="2.3.2.27"/>
    </reaction>
</comment>
<evidence type="ECO:0000256" key="6">
    <source>
        <dbReference type="ARBA" id="ARBA00022786"/>
    </source>
</evidence>
<accession>A0AAD3RZ16</accession>
<dbReference type="SUPFAM" id="SSF48371">
    <property type="entry name" value="ARM repeat"/>
    <property type="match status" value="1"/>
</dbReference>
<keyword evidence="10" id="KW-1185">Reference proteome</keyword>
<protein>
    <recommendedName>
        <fullName evidence="3">RING-type E3 ubiquitin transferase</fullName>
        <ecNumber evidence="3">2.3.2.27</ecNumber>
    </recommendedName>
</protein>
<dbReference type="PROSITE" id="PS51698">
    <property type="entry name" value="U_BOX"/>
    <property type="match status" value="1"/>
</dbReference>
<dbReference type="EC" id="2.3.2.27" evidence="3"/>
<dbReference type="InterPro" id="IPR000225">
    <property type="entry name" value="Armadillo"/>
</dbReference>
<evidence type="ECO:0000313" key="10">
    <source>
        <dbReference type="Proteomes" id="UP001279734"/>
    </source>
</evidence>
<dbReference type="InterPro" id="IPR013083">
    <property type="entry name" value="Znf_RING/FYVE/PHD"/>
</dbReference>
<evidence type="ECO:0000256" key="5">
    <source>
        <dbReference type="ARBA" id="ARBA00022737"/>
    </source>
</evidence>
<comment type="pathway">
    <text evidence="2">Protein modification; protein ubiquitination.</text>
</comment>
<dbReference type="InterPro" id="IPR057623">
    <property type="entry name" value="PUB12-19-like_N"/>
</dbReference>
<evidence type="ECO:0000313" key="9">
    <source>
        <dbReference type="EMBL" id="GMH01294.1"/>
    </source>
</evidence>
<dbReference type="PANTHER" id="PTHR23315">
    <property type="entry name" value="U BOX DOMAIN-CONTAINING"/>
    <property type="match status" value="1"/>
</dbReference>
<dbReference type="Gene3D" id="1.25.10.10">
    <property type="entry name" value="Leucine-rich Repeat Variant"/>
    <property type="match status" value="2"/>
</dbReference>
<dbReference type="SUPFAM" id="SSF57850">
    <property type="entry name" value="RING/U-box"/>
    <property type="match status" value="1"/>
</dbReference>
<proteinExistence type="predicted"/>
<dbReference type="PANTHER" id="PTHR23315:SF116">
    <property type="entry name" value="RING-TYPE E3 UBIQUITIN TRANSFERASE"/>
    <property type="match status" value="1"/>
</dbReference>
<dbReference type="GO" id="GO:0016567">
    <property type="term" value="P:protein ubiquitination"/>
    <property type="evidence" value="ECO:0007669"/>
    <property type="project" value="InterPro"/>
</dbReference>
<keyword evidence="4" id="KW-0808">Transferase</keyword>
<feature type="repeat" description="ARM" evidence="7">
    <location>
        <begin position="422"/>
        <end position="464"/>
    </location>
</feature>
<dbReference type="InterPro" id="IPR058678">
    <property type="entry name" value="ARM_PUB"/>
</dbReference>
<dbReference type="SMART" id="SM00185">
    <property type="entry name" value="ARM"/>
    <property type="match status" value="4"/>
</dbReference>
<dbReference type="InterPro" id="IPR003613">
    <property type="entry name" value="Ubox_domain"/>
</dbReference>
<evidence type="ECO:0000259" key="8">
    <source>
        <dbReference type="PROSITE" id="PS51698"/>
    </source>
</evidence>
<organism evidence="9 10">
    <name type="scientific">Nepenthes gracilis</name>
    <name type="common">Slender pitcher plant</name>
    <dbReference type="NCBI Taxonomy" id="150966"/>
    <lineage>
        <taxon>Eukaryota</taxon>
        <taxon>Viridiplantae</taxon>
        <taxon>Streptophyta</taxon>
        <taxon>Embryophyta</taxon>
        <taxon>Tracheophyta</taxon>
        <taxon>Spermatophyta</taxon>
        <taxon>Magnoliopsida</taxon>
        <taxon>eudicotyledons</taxon>
        <taxon>Gunneridae</taxon>
        <taxon>Pentapetalae</taxon>
        <taxon>Caryophyllales</taxon>
        <taxon>Nepenthaceae</taxon>
        <taxon>Nepenthes</taxon>
    </lineage>
</organism>
<dbReference type="FunFam" id="1.25.10.10:FF:000485">
    <property type="entry name" value="RING-type E3 ubiquitin transferase"/>
    <property type="match status" value="1"/>
</dbReference>
<evidence type="ECO:0000256" key="7">
    <source>
        <dbReference type="PROSITE-ProRule" id="PRU00259"/>
    </source>
</evidence>
<dbReference type="Pfam" id="PF04564">
    <property type="entry name" value="U-box"/>
    <property type="match status" value="1"/>
</dbReference>
<evidence type="ECO:0000256" key="2">
    <source>
        <dbReference type="ARBA" id="ARBA00004906"/>
    </source>
</evidence>
<dbReference type="FunFam" id="3.30.40.10:FF:000442">
    <property type="entry name" value="RING-type E3 ubiquitin transferase"/>
    <property type="match status" value="1"/>
</dbReference>
<dbReference type="CDD" id="cd16664">
    <property type="entry name" value="RING-Ubox_PUB"/>
    <property type="match status" value="1"/>
</dbReference>
<dbReference type="GO" id="GO:0061630">
    <property type="term" value="F:ubiquitin protein ligase activity"/>
    <property type="evidence" value="ECO:0007669"/>
    <property type="project" value="UniProtKB-EC"/>
</dbReference>
<dbReference type="InterPro" id="IPR045210">
    <property type="entry name" value="RING-Ubox_PUB"/>
</dbReference>
<feature type="domain" description="U-box" evidence="8">
    <location>
        <begin position="278"/>
        <end position="352"/>
    </location>
</feature>
<dbReference type="Pfam" id="PF25598">
    <property type="entry name" value="ARM_PUB"/>
    <property type="match status" value="1"/>
</dbReference>
<comment type="caution">
    <text evidence="9">The sequence shown here is derived from an EMBL/GenBank/DDBJ whole genome shotgun (WGS) entry which is preliminary data.</text>
</comment>
<dbReference type="SMART" id="SM00504">
    <property type="entry name" value="Ubox"/>
    <property type="match status" value="1"/>
</dbReference>
<dbReference type="EMBL" id="BSYO01000002">
    <property type="protein sequence ID" value="GMH01294.1"/>
    <property type="molecule type" value="Genomic_DNA"/>
</dbReference>
<dbReference type="Pfam" id="PF25368">
    <property type="entry name" value="PUB10_N"/>
    <property type="match status" value="1"/>
</dbReference>
<dbReference type="PROSITE" id="PS50176">
    <property type="entry name" value="ARM_REPEAT"/>
    <property type="match status" value="2"/>
</dbReference>
<dbReference type="Pfam" id="PF00514">
    <property type="entry name" value="Arm"/>
    <property type="match status" value="1"/>
</dbReference>